<evidence type="ECO:0000313" key="10">
    <source>
        <dbReference type="Proteomes" id="UP001202180"/>
    </source>
</evidence>
<feature type="chain" id="PRO_5045051652" evidence="8">
    <location>
        <begin position="41"/>
        <end position="478"/>
    </location>
</feature>
<proteinExistence type="inferred from homology"/>
<dbReference type="SUPFAM" id="SSF56954">
    <property type="entry name" value="Outer membrane efflux proteins (OEP)"/>
    <property type="match status" value="1"/>
</dbReference>
<dbReference type="RefSeq" id="WP_248479042.1">
    <property type="nucleotide sequence ID" value="NZ_JALPRF010000003.1"/>
</dbReference>
<feature type="signal peptide" evidence="8">
    <location>
        <begin position="1"/>
        <end position="40"/>
    </location>
</feature>
<evidence type="ECO:0000256" key="2">
    <source>
        <dbReference type="ARBA" id="ARBA00007613"/>
    </source>
</evidence>
<dbReference type="PANTHER" id="PTHR30026:SF20">
    <property type="entry name" value="OUTER MEMBRANE PROTEIN TOLC"/>
    <property type="match status" value="1"/>
</dbReference>
<evidence type="ECO:0000256" key="7">
    <source>
        <dbReference type="ARBA" id="ARBA00023237"/>
    </source>
</evidence>
<comment type="subcellular location">
    <subcellularLocation>
        <location evidence="1">Cell outer membrane</location>
    </subcellularLocation>
</comment>
<dbReference type="Gene3D" id="1.20.1600.10">
    <property type="entry name" value="Outer membrane efflux proteins (OEP)"/>
    <property type="match status" value="1"/>
</dbReference>
<keyword evidence="3" id="KW-0813">Transport</keyword>
<organism evidence="9 10">
    <name type="scientific">Spirosoma liriopis</name>
    <dbReference type="NCBI Taxonomy" id="2937440"/>
    <lineage>
        <taxon>Bacteria</taxon>
        <taxon>Pseudomonadati</taxon>
        <taxon>Bacteroidota</taxon>
        <taxon>Cytophagia</taxon>
        <taxon>Cytophagales</taxon>
        <taxon>Cytophagaceae</taxon>
        <taxon>Spirosoma</taxon>
    </lineage>
</organism>
<dbReference type="InterPro" id="IPR003423">
    <property type="entry name" value="OMP_efflux"/>
</dbReference>
<protein>
    <submittedName>
        <fullName evidence="9">TolC family protein</fullName>
    </submittedName>
</protein>
<evidence type="ECO:0000256" key="4">
    <source>
        <dbReference type="ARBA" id="ARBA00022452"/>
    </source>
</evidence>
<keyword evidence="7" id="KW-0998">Cell outer membrane</keyword>
<name>A0ABT0HQS7_9BACT</name>
<dbReference type="PANTHER" id="PTHR30026">
    <property type="entry name" value="OUTER MEMBRANE PROTEIN TOLC"/>
    <property type="match status" value="1"/>
</dbReference>
<dbReference type="Pfam" id="PF02321">
    <property type="entry name" value="OEP"/>
    <property type="match status" value="1"/>
</dbReference>
<evidence type="ECO:0000256" key="8">
    <source>
        <dbReference type="SAM" id="SignalP"/>
    </source>
</evidence>
<dbReference type="Proteomes" id="UP001202180">
    <property type="component" value="Unassembled WGS sequence"/>
</dbReference>
<dbReference type="EMBL" id="JALPRF010000003">
    <property type="protein sequence ID" value="MCK8494538.1"/>
    <property type="molecule type" value="Genomic_DNA"/>
</dbReference>
<keyword evidence="5" id="KW-0812">Transmembrane</keyword>
<gene>
    <name evidence="9" type="ORF">M0L20_21900</name>
</gene>
<evidence type="ECO:0000256" key="6">
    <source>
        <dbReference type="ARBA" id="ARBA00023136"/>
    </source>
</evidence>
<comment type="caution">
    <text evidence="9">The sequence shown here is derived from an EMBL/GenBank/DDBJ whole genome shotgun (WGS) entry which is preliminary data.</text>
</comment>
<evidence type="ECO:0000256" key="3">
    <source>
        <dbReference type="ARBA" id="ARBA00022448"/>
    </source>
</evidence>
<keyword evidence="4" id="KW-1134">Transmembrane beta strand</keyword>
<keyword evidence="10" id="KW-1185">Reference proteome</keyword>
<keyword evidence="8" id="KW-0732">Signal</keyword>
<reference evidence="9 10" key="1">
    <citation type="submission" date="2022-04" db="EMBL/GenBank/DDBJ databases">
        <title>Spirosoma sp. strain RP8 genome sequencing and assembly.</title>
        <authorList>
            <person name="Jung Y."/>
        </authorList>
    </citation>
    <scope>NUCLEOTIDE SEQUENCE [LARGE SCALE GENOMIC DNA]</scope>
    <source>
        <strain evidence="9 10">RP8</strain>
    </source>
</reference>
<accession>A0ABT0HQS7</accession>
<comment type="similarity">
    <text evidence="2">Belongs to the outer membrane factor (OMF) (TC 1.B.17) family.</text>
</comment>
<sequence length="478" mass="53487">MIYPHFLESHQQRSTSTKYRRTTGWLLWLSAGLLTTQAVAQQPTLNQVLDQSVRQYPFLKSKQAEVSSAERRLQASRTDLLPIVMLQDQYNYATSNSLNNSFFPNEGTNISTSGGVRPVALSQASFGSYTSASIEWRAIAFGRVKAGINVAKADLQRSQADYENELFQHQVRTIDAYLLLLINQKLVQIQRSNLDRAQTFKRVVDSGVRSGMRAGVDSALATAESVRARLLLLESQQREQVQRLRLSELAGQLQSGMQVDSMGFYTSIPNGVFLSDSLSPKNPTLRLFQSQINLSAARSLATQRSGMPLISLVGAGNARGSGFSNQGDVFLNNQINGLGYQVGNYLVGVVARWNLTNLLRAHQDYRADQFQIERSRQLFNTQRLQISRQYQEAETQYQVALEQARQAPIQLRAARQAYNQAKSRYESGLTDLPTLLQSVLTLNRAEVDGYVSISNVWRYLLLKAAAEGDLSLFMNQVN</sequence>
<dbReference type="InterPro" id="IPR051906">
    <property type="entry name" value="TolC-like"/>
</dbReference>
<evidence type="ECO:0000313" key="9">
    <source>
        <dbReference type="EMBL" id="MCK8494538.1"/>
    </source>
</evidence>
<keyword evidence="6" id="KW-0472">Membrane</keyword>
<evidence type="ECO:0000256" key="5">
    <source>
        <dbReference type="ARBA" id="ARBA00022692"/>
    </source>
</evidence>
<evidence type="ECO:0000256" key="1">
    <source>
        <dbReference type="ARBA" id="ARBA00004442"/>
    </source>
</evidence>